<evidence type="ECO:0008006" key="6">
    <source>
        <dbReference type="Google" id="ProtNLM"/>
    </source>
</evidence>
<proteinExistence type="predicted"/>
<evidence type="ECO:0000313" key="5">
    <source>
        <dbReference type="Proteomes" id="UP000075025"/>
    </source>
</evidence>
<feature type="signal peptide" evidence="3">
    <location>
        <begin position="1"/>
        <end position="21"/>
    </location>
</feature>
<evidence type="ECO:0000313" key="4">
    <source>
        <dbReference type="EMBL" id="KTR94668.1"/>
    </source>
</evidence>
<evidence type="ECO:0000256" key="1">
    <source>
        <dbReference type="SAM" id="MobiDB-lite"/>
    </source>
</evidence>
<dbReference type="RefSeq" id="WP_058623614.1">
    <property type="nucleotide sequence ID" value="NZ_LDRT01000049.1"/>
</dbReference>
<comment type="caution">
    <text evidence="4">The sequence shown here is derived from an EMBL/GenBank/DDBJ whole genome shotgun (WGS) entry which is preliminary data.</text>
</comment>
<feature type="compositionally biased region" description="Pro residues" evidence="1">
    <location>
        <begin position="675"/>
        <end position="693"/>
    </location>
</feature>
<evidence type="ECO:0000256" key="3">
    <source>
        <dbReference type="SAM" id="SignalP"/>
    </source>
</evidence>
<keyword evidence="2" id="KW-0812">Transmembrane</keyword>
<dbReference type="Gene3D" id="3.20.20.80">
    <property type="entry name" value="Glycosidases"/>
    <property type="match status" value="1"/>
</dbReference>
<evidence type="ECO:0000256" key="2">
    <source>
        <dbReference type="SAM" id="Phobius"/>
    </source>
</evidence>
<dbReference type="EMBL" id="LDRT01000049">
    <property type="protein sequence ID" value="KTR94668.1"/>
    <property type="molecule type" value="Genomic_DNA"/>
</dbReference>
<reference evidence="4 5" key="1">
    <citation type="journal article" date="2016" name="Front. Microbiol.">
        <title>Genomic Resource of Rice Seed Associated Bacteria.</title>
        <authorList>
            <person name="Midha S."/>
            <person name="Bansal K."/>
            <person name="Sharma S."/>
            <person name="Kumar N."/>
            <person name="Patil P.P."/>
            <person name="Chaudhry V."/>
            <person name="Patil P.B."/>
        </authorList>
    </citation>
    <scope>NUCLEOTIDE SEQUENCE [LARGE SCALE GENOMIC DNA]</scope>
    <source>
        <strain evidence="4 5">NS220</strain>
    </source>
</reference>
<sequence length="745" mass="78321">MPRRAARFLTVLTALAVTATALVPGGPAASAATVDASQVSRVDACRAPAGESPTREGFPLPSDGLATSGSPVIETLYVDFDDAPGDPGDIPALEETLDASVTALGTVSRGAFQAQRRSNAVWTRLDGTSAAWEENADGLASAVAATDGAVDFSSVDVVWVVWATKDPRDAFRSHAQNGYQVVADGRTLTHGVSLRQVDLNQSGYWVPTHEMGHIFGLPDLYDTSNDGGPTTRWTGPWDLMATTDGPGHAYFAWHRWMLGWASEAQVACVLPGETRTVSLSPVQSDGPTLLAAVRLDATHVLTVESRRAEKWDAGIPHEGVLVSTVDVSRTSGDGPIEVEFADGRHPDIRDNATLLDAPLTAGDTYTDPATGVSVHVDSVRGDVDVVRVDALSITPRAFPSTKTIAVYRTTQTDTQVVPLDDLFTGKTRVDAVAFGTFDLRADGTFLRNGQPFFVDTDPEARAELATARSAGIPVVATLGGDSAVVWSLLSQDFDRFYASLRFYLLTNKLDAIELDIRTGLDTALVVRLIDALRRDLGPLSAVSLVGDAAAFAGGSDSAPDYPAVAAARGEDVAWFALRLPCDAVPTGDDYRRAVSQLGMPPEKVVLSATTSPGLCPAGSAFTSPDELARSLQDIVAVEPRFGGIRGDEYADALPGGAAAPWRWFAMMTAAMKDPAPSPTVSPEPTASPDPSVSPGPTASANPTASERPDALARSGTGEWLGLIPLAGMLIAAGGLLALRRRRTTG</sequence>
<gene>
    <name evidence="4" type="ORF">NS220_08380</name>
</gene>
<accession>A0A147EY90</accession>
<organism evidence="4 5">
    <name type="scientific">Microbacterium testaceum</name>
    <name type="common">Aureobacterium testaceum</name>
    <name type="synonym">Brevibacterium testaceum</name>
    <dbReference type="NCBI Taxonomy" id="2033"/>
    <lineage>
        <taxon>Bacteria</taxon>
        <taxon>Bacillati</taxon>
        <taxon>Actinomycetota</taxon>
        <taxon>Actinomycetes</taxon>
        <taxon>Micrococcales</taxon>
        <taxon>Microbacteriaceae</taxon>
        <taxon>Microbacterium</taxon>
    </lineage>
</organism>
<feature type="region of interest" description="Disordered" evidence="1">
    <location>
        <begin position="673"/>
        <end position="711"/>
    </location>
</feature>
<keyword evidence="2" id="KW-1133">Transmembrane helix</keyword>
<feature type="compositionally biased region" description="Polar residues" evidence="1">
    <location>
        <begin position="694"/>
        <end position="704"/>
    </location>
</feature>
<keyword evidence="2" id="KW-0472">Membrane</keyword>
<dbReference type="AlphaFoldDB" id="A0A147EY90"/>
<feature type="chain" id="PRO_5038530118" description="Gram-positive cocci surface proteins LPxTG domain-containing protein" evidence="3">
    <location>
        <begin position="22"/>
        <end position="745"/>
    </location>
</feature>
<dbReference type="Proteomes" id="UP000075025">
    <property type="component" value="Unassembled WGS sequence"/>
</dbReference>
<dbReference type="PATRIC" id="fig|2033.6.peg.2686"/>
<feature type="transmembrane region" description="Helical" evidence="2">
    <location>
        <begin position="719"/>
        <end position="738"/>
    </location>
</feature>
<dbReference type="PANTHER" id="PTHR41775">
    <property type="entry name" value="SECRETED PROTEIN-RELATED"/>
    <property type="match status" value="1"/>
</dbReference>
<dbReference type="SUPFAM" id="SSF51445">
    <property type="entry name" value="(Trans)glycosidases"/>
    <property type="match status" value="1"/>
</dbReference>
<name>A0A147EY90_MICTE</name>
<protein>
    <recommendedName>
        <fullName evidence="6">Gram-positive cocci surface proteins LPxTG domain-containing protein</fullName>
    </recommendedName>
</protein>
<dbReference type="PANTHER" id="PTHR41775:SF1">
    <property type="entry name" value="PEPTIDASE M6-LIKE DOMAIN-CONTAINING PROTEIN"/>
    <property type="match status" value="1"/>
</dbReference>
<keyword evidence="3" id="KW-0732">Signal</keyword>
<dbReference type="OrthoDB" id="275270at2"/>
<dbReference type="SUPFAM" id="SSF55486">
    <property type="entry name" value="Metalloproteases ('zincins'), catalytic domain"/>
    <property type="match status" value="1"/>
</dbReference>
<dbReference type="InterPro" id="IPR017853">
    <property type="entry name" value="GH"/>
</dbReference>